<dbReference type="PANTHER" id="PTHR43792">
    <property type="entry name" value="GNAT FAMILY, PUTATIVE (AFU_ORTHOLOGUE AFUA_3G00765)-RELATED-RELATED"/>
    <property type="match status" value="1"/>
</dbReference>
<comment type="caution">
    <text evidence="2">The sequence shown here is derived from an EMBL/GenBank/DDBJ whole genome shotgun (WGS) entry which is preliminary data.</text>
</comment>
<dbReference type="AlphaFoldDB" id="A0A2A8D0T4"/>
<dbReference type="Proteomes" id="UP000220102">
    <property type="component" value="Unassembled WGS sequence"/>
</dbReference>
<dbReference type="InterPro" id="IPR016181">
    <property type="entry name" value="Acyl_CoA_acyltransferase"/>
</dbReference>
<evidence type="ECO:0000313" key="2">
    <source>
        <dbReference type="EMBL" id="PEN14536.1"/>
    </source>
</evidence>
<accession>A0A2A8D0T4</accession>
<protein>
    <submittedName>
        <fullName evidence="2">GNAT family N-acetyltransferase</fullName>
    </submittedName>
</protein>
<dbReference type="Pfam" id="PF13302">
    <property type="entry name" value="Acetyltransf_3"/>
    <property type="match status" value="1"/>
</dbReference>
<dbReference type="OrthoDB" id="9811523at2"/>
<evidence type="ECO:0000313" key="3">
    <source>
        <dbReference type="Proteomes" id="UP000220102"/>
    </source>
</evidence>
<feature type="domain" description="N-acetyltransferase" evidence="1">
    <location>
        <begin position="44"/>
        <end position="196"/>
    </location>
</feature>
<evidence type="ECO:0000259" key="1">
    <source>
        <dbReference type="PROSITE" id="PS51186"/>
    </source>
</evidence>
<gene>
    <name evidence="2" type="ORF">CRI94_05795</name>
</gene>
<dbReference type="EMBL" id="PDEQ01000002">
    <property type="protein sequence ID" value="PEN14536.1"/>
    <property type="molecule type" value="Genomic_DNA"/>
</dbReference>
<sequence length="222" mass="24788">MPVPHRFVEWFGSANRRTGYYPSHCFGVRDSLSLDPVRLYHAGAIQRLASHPKIAETTNIPQPYPKDGAASWIISAMPRQMAGVEYSFAIMREDDDTLVGVTSLMNVGQGEAELGYWIGYPYWGNGYATKANRLVLEFAFESVCLDTIYARPLLRNAASCRVLDKLGFDLVDVVENVFPKWDNTDSLGMYEIEKVYWSSRCNSAESREGFDNVSSAAATMGS</sequence>
<keyword evidence="2" id="KW-0808">Transferase</keyword>
<dbReference type="InterPro" id="IPR000182">
    <property type="entry name" value="GNAT_dom"/>
</dbReference>
<proteinExistence type="predicted"/>
<dbReference type="PROSITE" id="PS51186">
    <property type="entry name" value="GNAT"/>
    <property type="match status" value="1"/>
</dbReference>
<keyword evidence="3" id="KW-1185">Reference proteome</keyword>
<organism evidence="2 3">
    <name type="scientific">Longibacter salinarum</name>
    <dbReference type="NCBI Taxonomy" id="1850348"/>
    <lineage>
        <taxon>Bacteria</taxon>
        <taxon>Pseudomonadati</taxon>
        <taxon>Rhodothermota</taxon>
        <taxon>Rhodothermia</taxon>
        <taxon>Rhodothermales</taxon>
        <taxon>Salisaetaceae</taxon>
        <taxon>Longibacter</taxon>
    </lineage>
</organism>
<dbReference type="GO" id="GO:0016747">
    <property type="term" value="F:acyltransferase activity, transferring groups other than amino-acyl groups"/>
    <property type="evidence" value="ECO:0007669"/>
    <property type="project" value="InterPro"/>
</dbReference>
<dbReference type="InterPro" id="IPR051531">
    <property type="entry name" value="N-acetyltransferase"/>
</dbReference>
<dbReference type="Gene3D" id="3.40.630.30">
    <property type="match status" value="1"/>
</dbReference>
<dbReference type="SUPFAM" id="SSF55729">
    <property type="entry name" value="Acyl-CoA N-acyltransferases (Nat)"/>
    <property type="match status" value="1"/>
</dbReference>
<reference evidence="2 3" key="1">
    <citation type="submission" date="2017-10" db="EMBL/GenBank/DDBJ databases">
        <title>Draft genome of Longibacter Salinarum.</title>
        <authorList>
            <person name="Goh K.M."/>
            <person name="Shamsir M.S."/>
            <person name="Lim S.W."/>
        </authorList>
    </citation>
    <scope>NUCLEOTIDE SEQUENCE [LARGE SCALE GENOMIC DNA]</scope>
    <source>
        <strain evidence="2 3">KCTC 52045</strain>
    </source>
</reference>
<name>A0A2A8D0T4_9BACT</name>